<dbReference type="Gene3D" id="2.160.20.10">
    <property type="entry name" value="Single-stranded right-handed beta-helix, Pectin lyase-like"/>
    <property type="match status" value="1"/>
</dbReference>
<evidence type="ECO:0000259" key="2">
    <source>
        <dbReference type="Pfam" id="PF22815"/>
    </source>
</evidence>
<dbReference type="InterPro" id="IPR006626">
    <property type="entry name" value="PbH1"/>
</dbReference>
<accession>A0A9X2VF31</accession>
<dbReference type="Pfam" id="PF22816">
    <property type="entry name" value="CatAgl_D2"/>
    <property type="match status" value="1"/>
</dbReference>
<feature type="signal peptide" evidence="1">
    <location>
        <begin position="1"/>
        <end position="40"/>
    </location>
</feature>
<evidence type="ECO:0000256" key="1">
    <source>
        <dbReference type="SAM" id="SignalP"/>
    </source>
</evidence>
<sequence>MSRSTSGVAARRSHGRSRWFAVAAAVVVTASLCPVGTAVAAAGPVVTRAALAPTLVEGRGAKVGFVEQEAENAATNGTVIGPDRTAYTLPAEASGRQAVRLAPGQHVEFTLPGRANAITVRYSIPDAPNGGGITAPLDVSVNGRHDKTATLTSQYSWLYNQYPFSNDPNAGLLHPDWWITECSCVPSQTTPAPVITTPFRPTHFYDELRVKLDRTYAAGAKVRLTAPTGTAAAWTVIDLLDSELVGLPHVDLRAVNVLLFGADPTGRRDSANAFDAAIAVAKRLHRKVYLPPGTFQVNRHIIVDDVTIEGAGNWHTVVKGREVALSTPAPDGSVHTGVGFYGKDASAGGSRNVHLSGFAIEGDVRERVDTDQVNGVGGAMSDSTIRGLHIRHTKVGLWFDGPMTNVRVSDNIIVDQVADGLNFHTGVTKSLVSNNFVRNSGDDGLAMWSERTQNSGNTFDRNTVQTPTLANGIALYGGTDTTVSNNLVADPVREGSGIHVGSRFGAEPFTGYVRITDNTTVRAGTFELNWKIGLGAIWLYALDQDINADVQVVGDHFLDNTYNAVMLVTDFPVKDRYSITGVHFEDIRVDGTGTSVVSARAAGSASFENVDARNVGAVGVNNCGSFNFTPAGSEFSLADRGGNDGGWLAPWQLPNTITCDDRPPVVPPPAPSAW</sequence>
<organism evidence="4 5">
    <name type="scientific">Umezawaea endophytica</name>
    <dbReference type="NCBI Taxonomy" id="1654476"/>
    <lineage>
        <taxon>Bacteria</taxon>
        <taxon>Bacillati</taxon>
        <taxon>Actinomycetota</taxon>
        <taxon>Actinomycetes</taxon>
        <taxon>Pseudonocardiales</taxon>
        <taxon>Pseudonocardiaceae</taxon>
        <taxon>Umezawaea</taxon>
    </lineage>
</organism>
<comment type="caution">
    <text evidence="4">The sequence shown here is derived from an EMBL/GenBank/DDBJ whole genome shotgun (WGS) entry which is preliminary data.</text>
</comment>
<dbReference type="Pfam" id="PF22815">
    <property type="entry name" value="CatAgl_D1"/>
    <property type="match status" value="1"/>
</dbReference>
<keyword evidence="5" id="KW-1185">Reference proteome</keyword>
<dbReference type="CDD" id="cd14490">
    <property type="entry name" value="CBM6-CBM35-CBM36_like_1"/>
    <property type="match status" value="1"/>
</dbReference>
<evidence type="ECO:0000313" key="5">
    <source>
        <dbReference type="Proteomes" id="UP001141259"/>
    </source>
</evidence>
<dbReference type="InterPro" id="IPR012334">
    <property type="entry name" value="Pectin_lyas_fold"/>
</dbReference>
<dbReference type="InterPro" id="IPR033801">
    <property type="entry name" value="CBM6-CBM35-CBM36-like_1"/>
</dbReference>
<dbReference type="Proteomes" id="UP001141259">
    <property type="component" value="Unassembled WGS sequence"/>
</dbReference>
<dbReference type="SMART" id="SM00710">
    <property type="entry name" value="PbH1"/>
    <property type="match status" value="8"/>
</dbReference>
<evidence type="ECO:0000313" key="4">
    <source>
        <dbReference type="EMBL" id="MCS7475510.1"/>
    </source>
</evidence>
<feature type="chain" id="PRO_5040966048" evidence="1">
    <location>
        <begin position="41"/>
        <end position="674"/>
    </location>
</feature>
<dbReference type="SUPFAM" id="SSF51126">
    <property type="entry name" value="Pectin lyase-like"/>
    <property type="match status" value="1"/>
</dbReference>
<proteinExistence type="predicted"/>
<feature type="domain" description="CBM6/CBM35/CBM36-like 1" evidence="2">
    <location>
        <begin position="66"/>
        <end position="245"/>
    </location>
</feature>
<reference evidence="4" key="1">
    <citation type="submission" date="2022-08" db="EMBL/GenBank/DDBJ databases">
        <authorList>
            <person name="Tistechok S."/>
            <person name="Samborskyy M."/>
            <person name="Roman I."/>
        </authorList>
    </citation>
    <scope>NUCLEOTIDE SEQUENCE</scope>
    <source>
        <strain evidence="4">DSM 103496</strain>
    </source>
</reference>
<dbReference type="EMBL" id="JANYMP010000001">
    <property type="protein sequence ID" value="MCS7475510.1"/>
    <property type="molecule type" value="Genomic_DNA"/>
</dbReference>
<dbReference type="RefSeq" id="WP_259621025.1">
    <property type="nucleotide sequence ID" value="NZ_JANYMP010000001.1"/>
</dbReference>
<dbReference type="AlphaFoldDB" id="A0A9X2VF31"/>
<dbReference type="InterPro" id="IPR055149">
    <property type="entry name" value="Agl_cat_D2"/>
</dbReference>
<keyword evidence="1" id="KW-0732">Signal</keyword>
<feature type="domain" description="Alpha-1,3-glucanase catalytic" evidence="3">
    <location>
        <begin position="285"/>
        <end position="627"/>
    </location>
</feature>
<gene>
    <name evidence="4" type="ORF">NZH93_01475</name>
</gene>
<evidence type="ECO:0000259" key="3">
    <source>
        <dbReference type="Pfam" id="PF22816"/>
    </source>
</evidence>
<dbReference type="InterPro" id="IPR011050">
    <property type="entry name" value="Pectin_lyase_fold/virulence"/>
</dbReference>
<name>A0A9X2VF31_9PSEU</name>
<protein>
    <submittedName>
        <fullName evidence="4">Mycodextranase</fullName>
    </submittedName>
</protein>